<protein>
    <submittedName>
        <fullName evidence="2">Uncharacterized protein</fullName>
    </submittedName>
</protein>
<gene>
    <name evidence="2" type="ORF">HERILL_LOCUS1887</name>
</gene>
<dbReference type="InParanoid" id="A0A7R8YNN0"/>
<organism evidence="2 3">
    <name type="scientific">Hermetia illucens</name>
    <name type="common">Black soldier fly</name>
    <dbReference type="NCBI Taxonomy" id="343691"/>
    <lineage>
        <taxon>Eukaryota</taxon>
        <taxon>Metazoa</taxon>
        <taxon>Ecdysozoa</taxon>
        <taxon>Arthropoda</taxon>
        <taxon>Hexapoda</taxon>
        <taxon>Insecta</taxon>
        <taxon>Pterygota</taxon>
        <taxon>Neoptera</taxon>
        <taxon>Endopterygota</taxon>
        <taxon>Diptera</taxon>
        <taxon>Brachycera</taxon>
        <taxon>Stratiomyomorpha</taxon>
        <taxon>Stratiomyidae</taxon>
        <taxon>Hermetiinae</taxon>
        <taxon>Hermetia</taxon>
    </lineage>
</organism>
<keyword evidence="3" id="KW-1185">Reference proteome</keyword>
<name>A0A7R8YNN0_HERIL</name>
<evidence type="ECO:0000256" key="1">
    <source>
        <dbReference type="SAM" id="MobiDB-lite"/>
    </source>
</evidence>
<feature type="region of interest" description="Disordered" evidence="1">
    <location>
        <begin position="237"/>
        <end position="264"/>
    </location>
</feature>
<dbReference type="AlphaFoldDB" id="A0A7R8YNN0"/>
<reference evidence="2 3" key="1">
    <citation type="submission" date="2020-11" db="EMBL/GenBank/DDBJ databases">
        <authorList>
            <person name="Wallbank WR R."/>
            <person name="Pardo Diaz C."/>
            <person name="Kozak K."/>
            <person name="Martin S."/>
            <person name="Jiggins C."/>
            <person name="Moest M."/>
            <person name="Warren A I."/>
            <person name="Generalovic N T."/>
            <person name="Byers J.R.P. K."/>
            <person name="Montejo-Kovacevich G."/>
            <person name="Yen C E."/>
        </authorList>
    </citation>
    <scope>NUCLEOTIDE SEQUENCE [LARGE SCALE GENOMIC DNA]</scope>
</reference>
<accession>A0A7R8YNN0</accession>
<dbReference type="Proteomes" id="UP000594454">
    <property type="component" value="Chromosome 1"/>
</dbReference>
<proteinExistence type="predicted"/>
<sequence>MSVIITPIDVTTSTTVESMLGSKEWSVVPVTTALVKTNKITDFKPVTNSNDRGSKLPQVKATAASCIKSSEINVQPNLNIRNYPLNDNQTKRNDVHYLLKQLNSFNDIEEIAIVDIRKDTIPKDRQTHDKFDSQLQSCHKKESTDNIISGMRKTEQQVVVSKLTAKKISTVAHSSKQHFTANSDVLIHSKISCLPNSANIHVGLDNRKTQLTASPPGDIGINESERIEVPAALAKTTAATRPGGEESDSASAIPSDNGKDASHRRRNSSFFKCCYTSFNIWRNRRSDSKHVVHDNSNAHGNPV</sequence>
<dbReference type="EMBL" id="LR899009">
    <property type="protein sequence ID" value="CAD7078630.1"/>
    <property type="molecule type" value="Genomic_DNA"/>
</dbReference>
<evidence type="ECO:0000313" key="2">
    <source>
        <dbReference type="EMBL" id="CAD7078630.1"/>
    </source>
</evidence>
<evidence type="ECO:0000313" key="3">
    <source>
        <dbReference type="Proteomes" id="UP000594454"/>
    </source>
</evidence>